<dbReference type="SUPFAM" id="SSF53335">
    <property type="entry name" value="S-adenosyl-L-methionine-dependent methyltransferases"/>
    <property type="match status" value="1"/>
</dbReference>
<evidence type="ECO:0000256" key="1">
    <source>
        <dbReference type="ARBA" id="ARBA00022603"/>
    </source>
</evidence>
<keyword evidence="2 5" id="KW-0808">Transferase</keyword>
<keyword evidence="3" id="KW-0949">S-adenosyl-L-methionine</keyword>
<protein>
    <submittedName>
        <fullName evidence="5">Methyltransferase</fullName>
    </submittedName>
</protein>
<dbReference type="AlphaFoldDB" id="A0A1E7LM44"/>
<keyword evidence="6" id="KW-1185">Reference proteome</keyword>
<dbReference type="GO" id="GO:0008757">
    <property type="term" value="F:S-adenosylmethionine-dependent methyltransferase activity"/>
    <property type="evidence" value="ECO:0007669"/>
    <property type="project" value="InterPro"/>
</dbReference>
<dbReference type="Gene3D" id="3.40.50.150">
    <property type="entry name" value="Vaccinia Virus protein VP39"/>
    <property type="match status" value="1"/>
</dbReference>
<dbReference type="GO" id="GO:0032259">
    <property type="term" value="P:methylation"/>
    <property type="evidence" value="ECO:0007669"/>
    <property type="project" value="UniProtKB-KW"/>
</dbReference>
<dbReference type="EMBL" id="LJGZ01000098">
    <property type="protein sequence ID" value="OEV17201.1"/>
    <property type="molecule type" value="Genomic_DNA"/>
</dbReference>
<organism evidence="5 6">
    <name type="scientific">Streptomyces nanshensis</name>
    <dbReference type="NCBI Taxonomy" id="518642"/>
    <lineage>
        <taxon>Bacteria</taxon>
        <taxon>Bacillati</taxon>
        <taxon>Actinomycetota</taxon>
        <taxon>Actinomycetes</taxon>
        <taxon>Kitasatosporales</taxon>
        <taxon>Streptomycetaceae</taxon>
        <taxon>Streptomyces</taxon>
    </lineage>
</organism>
<evidence type="ECO:0000259" key="4">
    <source>
        <dbReference type="Pfam" id="PF08241"/>
    </source>
</evidence>
<dbReference type="OrthoDB" id="7062303at2"/>
<evidence type="ECO:0000313" key="6">
    <source>
        <dbReference type="Proteomes" id="UP000175971"/>
    </source>
</evidence>
<evidence type="ECO:0000256" key="2">
    <source>
        <dbReference type="ARBA" id="ARBA00022679"/>
    </source>
</evidence>
<dbReference type="InterPro" id="IPR013216">
    <property type="entry name" value="Methyltransf_11"/>
</dbReference>
<dbReference type="CDD" id="cd02440">
    <property type="entry name" value="AdoMet_MTases"/>
    <property type="match status" value="1"/>
</dbReference>
<accession>A0A1E7LM44</accession>
<dbReference type="InterPro" id="IPR029063">
    <property type="entry name" value="SAM-dependent_MTases_sf"/>
</dbReference>
<reference evidence="5 6" key="1">
    <citation type="journal article" date="2016" name="Front. Microbiol.">
        <title>Comparative Genomics Analysis of Streptomyces Species Reveals Their Adaptation to the Marine Environment and Their Diversity at the Genomic Level.</title>
        <authorList>
            <person name="Tian X."/>
            <person name="Zhang Z."/>
            <person name="Yang T."/>
            <person name="Chen M."/>
            <person name="Li J."/>
            <person name="Chen F."/>
            <person name="Yang J."/>
            <person name="Li W."/>
            <person name="Zhang B."/>
            <person name="Zhang Z."/>
            <person name="Wu J."/>
            <person name="Zhang C."/>
            <person name="Long L."/>
            <person name="Xiao J."/>
        </authorList>
    </citation>
    <scope>NUCLEOTIDE SEQUENCE [LARGE SCALE GENOMIC DNA]</scope>
    <source>
        <strain evidence="5 6">SCSIO M10372</strain>
    </source>
</reference>
<evidence type="ECO:0000313" key="5">
    <source>
        <dbReference type="EMBL" id="OEV17201.1"/>
    </source>
</evidence>
<sequence length="232" mass="24665">MSGTPVREGYAGTGPGAITPDGCAVELYRRLAVGAEPDVIASVAPPGASILELGCGAGRVTHPLVERGFAVTAVDESAEMLAHIVGARTVRSPIETLDLGAERFDVVLLGSFLVHAGEHRVRDGMLRVCRRQVKDDGIVLIQREGVAHRSELPWERVDASGCRIRIVSAEPVGDGVRSVRAEYDVGDARWTQTFRSRELSDGQLAGHLAAAGLTVDRALTDDGTWLLARPLG</sequence>
<feature type="domain" description="Methyltransferase type 11" evidence="4">
    <location>
        <begin position="51"/>
        <end position="141"/>
    </location>
</feature>
<dbReference type="PANTHER" id="PTHR43464">
    <property type="entry name" value="METHYLTRANSFERASE"/>
    <property type="match status" value="1"/>
</dbReference>
<dbReference type="Pfam" id="PF08241">
    <property type="entry name" value="Methyltransf_11"/>
    <property type="match status" value="1"/>
</dbReference>
<gene>
    <name evidence="5" type="ORF">AN221_27045</name>
</gene>
<dbReference type="PATRIC" id="fig|518642.7.peg.3225"/>
<dbReference type="PANTHER" id="PTHR43464:SF19">
    <property type="entry name" value="UBIQUINONE BIOSYNTHESIS O-METHYLTRANSFERASE, MITOCHONDRIAL"/>
    <property type="match status" value="1"/>
</dbReference>
<evidence type="ECO:0000256" key="3">
    <source>
        <dbReference type="ARBA" id="ARBA00022691"/>
    </source>
</evidence>
<keyword evidence="1 5" id="KW-0489">Methyltransferase</keyword>
<dbReference type="RefSeq" id="WP_070203118.1">
    <property type="nucleotide sequence ID" value="NZ_LJGZ01000098.1"/>
</dbReference>
<dbReference type="Proteomes" id="UP000175971">
    <property type="component" value="Unassembled WGS sequence"/>
</dbReference>
<name>A0A1E7LM44_9ACTN</name>
<proteinExistence type="predicted"/>
<comment type="caution">
    <text evidence="5">The sequence shown here is derived from an EMBL/GenBank/DDBJ whole genome shotgun (WGS) entry which is preliminary data.</text>
</comment>